<organism evidence="1">
    <name type="scientific">bioreactor metagenome</name>
    <dbReference type="NCBI Taxonomy" id="1076179"/>
    <lineage>
        <taxon>unclassified sequences</taxon>
        <taxon>metagenomes</taxon>
        <taxon>ecological metagenomes</taxon>
    </lineage>
</organism>
<proteinExistence type="predicted"/>
<dbReference type="EMBL" id="VSSQ01097248">
    <property type="protein sequence ID" value="MPN40685.1"/>
    <property type="molecule type" value="Genomic_DNA"/>
</dbReference>
<evidence type="ECO:0000313" key="1">
    <source>
        <dbReference type="EMBL" id="MPN40685.1"/>
    </source>
</evidence>
<protein>
    <submittedName>
        <fullName evidence="1">Uncharacterized protein</fullName>
    </submittedName>
</protein>
<dbReference type="AlphaFoldDB" id="A0A645HNQ5"/>
<name>A0A645HNQ5_9ZZZZ</name>
<gene>
    <name evidence="1" type="ORF">SDC9_188223</name>
</gene>
<reference evidence="1" key="1">
    <citation type="submission" date="2019-08" db="EMBL/GenBank/DDBJ databases">
        <authorList>
            <person name="Kucharzyk K."/>
            <person name="Murdoch R.W."/>
            <person name="Higgins S."/>
            <person name="Loffler F."/>
        </authorList>
    </citation>
    <scope>NUCLEOTIDE SEQUENCE</scope>
</reference>
<comment type="caution">
    <text evidence="1">The sequence shown here is derived from an EMBL/GenBank/DDBJ whole genome shotgun (WGS) entry which is preliminary data.</text>
</comment>
<accession>A0A645HNQ5</accession>
<sequence length="100" mass="11356">MQQRATGRGLGKDVGVVGVTRFAQLMNRICRICCMHGVLLHVVERVAVGHAVHRRDVRRRPKRENETCAEQRDNPPKHSVEIIRSCFQSASRVRNGLGMR</sequence>